<dbReference type="AlphaFoldDB" id="A0A6C0E5C3"/>
<reference evidence="1" key="1">
    <citation type="journal article" date="2020" name="Nature">
        <title>Giant virus diversity and host interactions through global metagenomics.</title>
        <authorList>
            <person name="Schulz F."/>
            <person name="Roux S."/>
            <person name="Paez-Espino D."/>
            <person name="Jungbluth S."/>
            <person name="Walsh D.A."/>
            <person name="Denef V.J."/>
            <person name="McMahon K.D."/>
            <person name="Konstantinidis K.T."/>
            <person name="Eloe-Fadrosh E.A."/>
            <person name="Kyrpides N.C."/>
            <person name="Woyke T."/>
        </authorList>
    </citation>
    <scope>NUCLEOTIDE SEQUENCE</scope>
    <source>
        <strain evidence="1">GVMAG-M-3300023179-138</strain>
    </source>
</reference>
<accession>A0A6C0E5C3</accession>
<proteinExistence type="predicted"/>
<evidence type="ECO:0000313" key="1">
    <source>
        <dbReference type="EMBL" id="QHT24264.1"/>
    </source>
</evidence>
<dbReference type="EMBL" id="MN739743">
    <property type="protein sequence ID" value="QHT24264.1"/>
    <property type="molecule type" value="Genomic_DNA"/>
</dbReference>
<name>A0A6C0E5C3_9ZZZZ</name>
<protein>
    <submittedName>
        <fullName evidence="1">Uncharacterized protein</fullName>
    </submittedName>
</protein>
<organism evidence="1">
    <name type="scientific">viral metagenome</name>
    <dbReference type="NCBI Taxonomy" id="1070528"/>
    <lineage>
        <taxon>unclassified sequences</taxon>
        <taxon>metagenomes</taxon>
        <taxon>organismal metagenomes</taxon>
    </lineage>
</organism>
<sequence length="349" mass="39704">MLATFMLMAIIGLSVIRFYQFFGSTYEPFAGAGLGRVSGSATYEPFAGGTEDSEEVTGILQGPAAKTAAAAYPINDQNRIMEDRYAATVFTHLDNHDTLPAFSRSTETPGLYTYTPYQDYNPEEDDARDIPWIASWSRADRRARDGQNCDVKGIMDIGDGISLVTVSKSCEAGMPHTRAGDRIIMPDSISVADKGPIIEHERIHIYQRRKPEAWAKFYKLAWAFTLHKTPPTNMPTSVREERRSNPDTYEVPWPCWKERYWPVPVYKDPENPQLRVATTVWWDEQDRELLSNPPPGWSVFFGKPSQDEHPHELAAVMIVAEDTATEAGRRIMDWWHGKKQIFLKHKGWM</sequence>